<reference evidence="2 3" key="1">
    <citation type="submission" date="2018-09" db="EMBL/GenBank/DDBJ databases">
        <authorList>
            <person name="Postec A."/>
        </authorList>
    </citation>
    <scope>NUCLEOTIDE SEQUENCE [LARGE SCALE GENOMIC DNA]</scope>
    <source>
        <strain evidence="2">70B-A</strain>
    </source>
</reference>
<keyword evidence="1" id="KW-1133">Transmembrane helix</keyword>
<dbReference type="AlphaFoldDB" id="A0A3P7P3M5"/>
<keyword evidence="1" id="KW-0812">Transmembrane</keyword>
<feature type="transmembrane region" description="Helical" evidence="1">
    <location>
        <begin position="12"/>
        <end position="38"/>
    </location>
</feature>
<name>A0A3P7P3M5_9FIRM</name>
<dbReference type="EMBL" id="LR130778">
    <property type="protein sequence ID" value="VDN48130.1"/>
    <property type="molecule type" value="Genomic_DNA"/>
</dbReference>
<dbReference type="RefSeq" id="WP_125137312.1">
    <property type="nucleotide sequence ID" value="NZ_LR130778.1"/>
</dbReference>
<sequence>MRQSISMDKTWLVVIVLFFIFPPLGFIAIIGKVIFMILQSQNNKDSGYSKDAREVRKFEPKPRIDDVKIPTKTPYADEVGNVIDVKVNEPTAFEMEQKHEVSNTNFDKPINEHQPSDTPDLNIEKVHIDTIVSVEDLEKKLHVDQSDTESAQPIKVVVCTMCGTKNPIYKIDVFETPSCKKCGMLLLDRS</sequence>
<keyword evidence="1" id="KW-0472">Membrane</keyword>
<dbReference type="KEGG" id="cbar:PATL70BA_2239"/>
<evidence type="ECO:0000313" key="2">
    <source>
        <dbReference type="EMBL" id="VDN48130.1"/>
    </source>
</evidence>
<dbReference type="Proteomes" id="UP000279029">
    <property type="component" value="Chromosome"/>
</dbReference>
<organism evidence="2 3">
    <name type="scientific">Petrocella atlantisensis</name>
    <dbReference type="NCBI Taxonomy" id="2173034"/>
    <lineage>
        <taxon>Bacteria</taxon>
        <taxon>Bacillati</taxon>
        <taxon>Bacillota</taxon>
        <taxon>Clostridia</taxon>
        <taxon>Lachnospirales</taxon>
        <taxon>Vallitaleaceae</taxon>
        <taxon>Petrocella</taxon>
    </lineage>
</organism>
<protein>
    <submittedName>
        <fullName evidence="2">Uncharacterized protein</fullName>
    </submittedName>
</protein>
<keyword evidence="3" id="KW-1185">Reference proteome</keyword>
<evidence type="ECO:0000256" key="1">
    <source>
        <dbReference type="SAM" id="Phobius"/>
    </source>
</evidence>
<accession>A0A3P7P3M5</accession>
<gene>
    <name evidence="2" type="ORF">PATL70BA_2239</name>
</gene>
<evidence type="ECO:0000313" key="3">
    <source>
        <dbReference type="Proteomes" id="UP000279029"/>
    </source>
</evidence>
<proteinExistence type="predicted"/>